<feature type="chain" id="PRO_5007893862" evidence="1">
    <location>
        <begin position="19"/>
        <end position="86"/>
    </location>
</feature>
<dbReference type="EMBL" id="KV417812">
    <property type="protein sequence ID" value="KZP05920.1"/>
    <property type="molecule type" value="Genomic_DNA"/>
</dbReference>
<organism evidence="2 3">
    <name type="scientific">Athelia psychrophila</name>
    <dbReference type="NCBI Taxonomy" id="1759441"/>
    <lineage>
        <taxon>Eukaryota</taxon>
        <taxon>Fungi</taxon>
        <taxon>Dikarya</taxon>
        <taxon>Basidiomycota</taxon>
        <taxon>Agaricomycotina</taxon>
        <taxon>Agaricomycetes</taxon>
        <taxon>Agaricomycetidae</taxon>
        <taxon>Atheliales</taxon>
        <taxon>Atheliaceae</taxon>
        <taxon>Athelia</taxon>
    </lineage>
</organism>
<sequence>MRFSALAVLACAVTAVTARPLIIFAVAISNVLNGNVVKIANGILIPRRDILGLGGLAGVIGGSAIPVVSRGEGEDAGGPGGAGGSV</sequence>
<proteinExistence type="predicted"/>
<evidence type="ECO:0000313" key="2">
    <source>
        <dbReference type="EMBL" id="KZP05920.1"/>
    </source>
</evidence>
<name>A0A167WC12_9AGAM</name>
<feature type="signal peptide" evidence="1">
    <location>
        <begin position="1"/>
        <end position="18"/>
    </location>
</feature>
<protein>
    <submittedName>
        <fullName evidence="2">Uncharacterized protein</fullName>
    </submittedName>
</protein>
<evidence type="ECO:0000256" key="1">
    <source>
        <dbReference type="SAM" id="SignalP"/>
    </source>
</evidence>
<dbReference type="Proteomes" id="UP000076532">
    <property type="component" value="Unassembled WGS sequence"/>
</dbReference>
<reference evidence="2 3" key="1">
    <citation type="journal article" date="2016" name="Mol. Biol. Evol.">
        <title>Comparative Genomics of Early-Diverging Mushroom-Forming Fungi Provides Insights into the Origins of Lignocellulose Decay Capabilities.</title>
        <authorList>
            <person name="Nagy L.G."/>
            <person name="Riley R."/>
            <person name="Tritt A."/>
            <person name="Adam C."/>
            <person name="Daum C."/>
            <person name="Floudas D."/>
            <person name="Sun H."/>
            <person name="Yadav J.S."/>
            <person name="Pangilinan J."/>
            <person name="Larsson K.H."/>
            <person name="Matsuura K."/>
            <person name="Barry K."/>
            <person name="Labutti K."/>
            <person name="Kuo R."/>
            <person name="Ohm R.A."/>
            <person name="Bhattacharya S.S."/>
            <person name="Shirouzu T."/>
            <person name="Yoshinaga Y."/>
            <person name="Martin F.M."/>
            <person name="Grigoriev I.V."/>
            <person name="Hibbett D.S."/>
        </authorList>
    </citation>
    <scope>NUCLEOTIDE SEQUENCE [LARGE SCALE GENOMIC DNA]</scope>
    <source>
        <strain evidence="2 3">CBS 109695</strain>
    </source>
</reference>
<accession>A0A167WC12</accession>
<gene>
    <name evidence="2" type="ORF">FIBSPDRAFT_877016</name>
</gene>
<keyword evidence="1" id="KW-0732">Signal</keyword>
<dbReference type="AlphaFoldDB" id="A0A167WC12"/>
<keyword evidence="3" id="KW-1185">Reference proteome</keyword>
<evidence type="ECO:0000313" key="3">
    <source>
        <dbReference type="Proteomes" id="UP000076532"/>
    </source>
</evidence>